<keyword evidence="4" id="KW-0238">DNA-binding</keyword>
<keyword evidence="7" id="KW-1133">Transmembrane helix</keyword>
<feature type="compositionally biased region" description="Basic and acidic residues" evidence="6">
    <location>
        <begin position="124"/>
        <end position="158"/>
    </location>
</feature>
<dbReference type="InterPro" id="IPR027417">
    <property type="entry name" value="P-loop_NTPase"/>
</dbReference>
<dbReference type="PROSITE" id="PS50901">
    <property type="entry name" value="FTSK"/>
    <property type="match status" value="1"/>
</dbReference>
<dbReference type="SUPFAM" id="SSF52540">
    <property type="entry name" value="P-loop containing nucleoside triphosphate hydrolases"/>
    <property type="match status" value="1"/>
</dbReference>
<evidence type="ECO:0000256" key="7">
    <source>
        <dbReference type="SAM" id="Phobius"/>
    </source>
</evidence>
<dbReference type="Pfam" id="PF09397">
    <property type="entry name" value="FtsK_gamma"/>
    <property type="match status" value="1"/>
</dbReference>
<keyword evidence="7" id="KW-0472">Membrane</keyword>
<proteinExistence type="inferred from homology"/>
<feature type="compositionally biased region" description="Basic and acidic residues" evidence="6">
    <location>
        <begin position="46"/>
        <end position="78"/>
    </location>
</feature>
<feature type="transmembrane region" description="Helical" evidence="7">
    <location>
        <begin position="12"/>
        <end position="35"/>
    </location>
</feature>
<accession>A0A9D1N7N6</accession>
<comment type="similarity">
    <text evidence="1">Belongs to the FtsK/SpoIIIE/SftA family.</text>
</comment>
<dbReference type="PANTHER" id="PTHR22683">
    <property type="entry name" value="SPORULATION PROTEIN RELATED"/>
    <property type="match status" value="1"/>
</dbReference>
<dbReference type="PANTHER" id="PTHR22683:SF41">
    <property type="entry name" value="DNA TRANSLOCASE FTSK"/>
    <property type="match status" value="1"/>
</dbReference>
<dbReference type="Gene3D" id="1.10.10.10">
    <property type="entry name" value="Winged helix-like DNA-binding domain superfamily/Winged helix DNA-binding domain"/>
    <property type="match status" value="1"/>
</dbReference>
<evidence type="ECO:0000313" key="9">
    <source>
        <dbReference type="EMBL" id="HIU96426.1"/>
    </source>
</evidence>
<dbReference type="SMART" id="SM00382">
    <property type="entry name" value="AAA"/>
    <property type="match status" value="1"/>
</dbReference>
<reference evidence="9" key="1">
    <citation type="submission" date="2020-10" db="EMBL/GenBank/DDBJ databases">
        <authorList>
            <person name="Gilroy R."/>
        </authorList>
    </citation>
    <scope>NUCLEOTIDE SEQUENCE</scope>
    <source>
        <strain evidence="9">ChiSjej4B22-8349</strain>
    </source>
</reference>
<feature type="domain" description="FtsK" evidence="8">
    <location>
        <begin position="354"/>
        <end position="546"/>
    </location>
</feature>
<organism evidence="9 10">
    <name type="scientific">Candidatus Allocopromorpha excrementipullorum</name>
    <dbReference type="NCBI Taxonomy" id="2840743"/>
    <lineage>
        <taxon>Bacteria</taxon>
        <taxon>Bacillati</taxon>
        <taxon>Bacillota</taxon>
        <taxon>Clostridia</taxon>
        <taxon>Eubacteriales</taxon>
        <taxon>Eubacteriaceae</taxon>
        <taxon>Eubacteriaceae incertae sedis</taxon>
        <taxon>Candidatus Allocopromorpha</taxon>
    </lineage>
</organism>
<evidence type="ECO:0000259" key="8">
    <source>
        <dbReference type="PROSITE" id="PS50901"/>
    </source>
</evidence>
<keyword evidence="2 5" id="KW-0547">Nucleotide-binding</keyword>
<reference evidence="9" key="2">
    <citation type="journal article" date="2021" name="PeerJ">
        <title>Extensive microbial diversity within the chicken gut microbiome revealed by metagenomics and culture.</title>
        <authorList>
            <person name="Gilroy R."/>
            <person name="Ravi A."/>
            <person name="Getino M."/>
            <person name="Pursley I."/>
            <person name="Horton D.L."/>
            <person name="Alikhan N.F."/>
            <person name="Baker D."/>
            <person name="Gharbi K."/>
            <person name="Hall N."/>
            <person name="Watson M."/>
            <person name="Adriaenssens E.M."/>
            <person name="Foster-Nyarko E."/>
            <person name="Jarju S."/>
            <person name="Secka A."/>
            <person name="Antonio M."/>
            <person name="Oren A."/>
            <person name="Chaudhuri R.R."/>
            <person name="La Ragione R."/>
            <person name="Hildebrand F."/>
            <person name="Pallen M.J."/>
        </authorList>
    </citation>
    <scope>NUCLEOTIDE SEQUENCE</scope>
    <source>
        <strain evidence="9">ChiSjej4B22-8349</strain>
    </source>
</reference>
<dbReference type="SMART" id="SM00843">
    <property type="entry name" value="Ftsk_gamma"/>
    <property type="match status" value="1"/>
</dbReference>
<dbReference type="Proteomes" id="UP000824130">
    <property type="component" value="Unassembled WGS sequence"/>
</dbReference>
<dbReference type="InterPro" id="IPR036388">
    <property type="entry name" value="WH-like_DNA-bd_sf"/>
</dbReference>
<dbReference type="InterPro" id="IPR050206">
    <property type="entry name" value="FtsK/SpoIIIE/SftA"/>
</dbReference>
<evidence type="ECO:0000256" key="4">
    <source>
        <dbReference type="ARBA" id="ARBA00023125"/>
    </source>
</evidence>
<dbReference type="GO" id="GO:0016020">
    <property type="term" value="C:membrane"/>
    <property type="evidence" value="ECO:0007669"/>
    <property type="project" value="UniProtKB-SubCell"/>
</dbReference>
<dbReference type="InterPro" id="IPR002543">
    <property type="entry name" value="FtsK_dom"/>
</dbReference>
<dbReference type="GO" id="GO:0003677">
    <property type="term" value="F:DNA binding"/>
    <property type="evidence" value="ECO:0007669"/>
    <property type="project" value="UniProtKB-KW"/>
</dbReference>
<dbReference type="Pfam" id="PF17854">
    <property type="entry name" value="FtsK_alpha"/>
    <property type="match status" value="1"/>
</dbReference>
<dbReference type="InterPro" id="IPR003593">
    <property type="entry name" value="AAA+_ATPase"/>
</dbReference>
<evidence type="ECO:0000313" key="10">
    <source>
        <dbReference type="Proteomes" id="UP000824130"/>
    </source>
</evidence>
<evidence type="ECO:0000256" key="5">
    <source>
        <dbReference type="PROSITE-ProRule" id="PRU00289"/>
    </source>
</evidence>
<dbReference type="EMBL" id="DVOB01000150">
    <property type="protein sequence ID" value="HIU96426.1"/>
    <property type="molecule type" value="Genomic_DNA"/>
</dbReference>
<sequence>MIVSLVGVPGLYIFSIVVIFICLLLIMNTPVSRFFEKAKERREKRREMQAEREKEKLERKAEQLERRQQQKQAERERMAGYGPETVEAAERSRMTARQKKILGYIRDEGPEQEKEDEILDFSLGEDREKKNGIGTGDRDEEARDDRFGRGRGGEREGGTFDDGNEDDIKSEGFGTPIIVGGFSPKKMEEKLTKAEAEKSMLKEEDFNVTVSSSESYRFPPIDLLNKPARKGRNPAEEESSLRAKAMKLEETLHSFNIDAQVTNVTQGPAVTRYEVHPNSGVKVKGIKNLSDDIALNMEAKSIRIEAPIPGKPAVGIEIENERINMVTIREIIDSAAFKKSQSKITFAVGKDIAGKAIVADLKTMPHLLIAGSTGSGKSVCINSIIASILYKARPDEVKLVLIDPKVVELANYNGIPHLLIPVVTEPAKAAAALNWAVAEMDDRYKKFAEEGVRELASYNKKMAGKGEEESVMPQVVIIIDELADLMMAAPSQVEESICRLAQKARAAGMHLIVATQRPSVDVITGVIKANIPSRIAFAVSSQFDSRTILDMSGAEKLVGKGDMLFNPLGSGKPVRVQGAFISDKEVNDLIEFVKDQVEEAEYSENVMDSIERANMPDAEKGDRDLEDELLPDAIELVVQAQQASVSMLQRRFRIGYNRAARIIDMMEDRQIVGPSDGSRPRQVLISEEDLMNMQENTKDMEEE</sequence>
<dbReference type="GO" id="GO:0005524">
    <property type="term" value="F:ATP binding"/>
    <property type="evidence" value="ECO:0007669"/>
    <property type="project" value="UniProtKB-UniRule"/>
</dbReference>
<dbReference type="InterPro" id="IPR036390">
    <property type="entry name" value="WH_DNA-bd_sf"/>
</dbReference>
<dbReference type="InterPro" id="IPR018541">
    <property type="entry name" value="Ftsk_gamma"/>
</dbReference>
<dbReference type="AlphaFoldDB" id="A0A9D1N7N6"/>
<evidence type="ECO:0000256" key="6">
    <source>
        <dbReference type="SAM" id="MobiDB-lite"/>
    </source>
</evidence>
<feature type="region of interest" description="Disordered" evidence="6">
    <location>
        <begin position="46"/>
        <end position="93"/>
    </location>
</feature>
<evidence type="ECO:0000256" key="2">
    <source>
        <dbReference type="ARBA" id="ARBA00022741"/>
    </source>
</evidence>
<evidence type="ECO:0000256" key="3">
    <source>
        <dbReference type="ARBA" id="ARBA00022840"/>
    </source>
</evidence>
<feature type="region of interest" description="Disordered" evidence="6">
    <location>
        <begin position="105"/>
        <end position="181"/>
    </location>
</feature>
<name>A0A9D1N7N6_9FIRM</name>
<comment type="caution">
    <text evidence="9">The sequence shown here is derived from an EMBL/GenBank/DDBJ whole genome shotgun (WGS) entry which is preliminary data.</text>
</comment>
<protein>
    <submittedName>
        <fullName evidence="9">DNA translocase FtsK</fullName>
    </submittedName>
</protein>
<dbReference type="CDD" id="cd01127">
    <property type="entry name" value="TrwB_TraG_TraD_VirD4"/>
    <property type="match status" value="1"/>
</dbReference>
<gene>
    <name evidence="9" type="ORF">IAD25_06965</name>
</gene>
<dbReference type="Pfam" id="PF01580">
    <property type="entry name" value="FtsK_SpoIIIE"/>
    <property type="match status" value="1"/>
</dbReference>
<keyword evidence="7" id="KW-0812">Transmembrane</keyword>
<dbReference type="Gene3D" id="3.30.980.40">
    <property type="match status" value="1"/>
</dbReference>
<dbReference type="SUPFAM" id="SSF46785">
    <property type="entry name" value="Winged helix' DNA-binding domain"/>
    <property type="match status" value="1"/>
</dbReference>
<dbReference type="InterPro" id="IPR041027">
    <property type="entry name" value="FtsK_alpha"/>
</dbReference>
<evidence type="ECO:0000256" key="1">
    <source>
        <dbReference type="ARBA" id="ARBA00006474"/>
    </source>
</evidence>
<keyword evidence="3 5" id="KW-0067">ATP-binding</keyword>
<feature type="binding site" evidence="5">
    <location>
        <begin position="371"/>
        <end position="378"/>
    </location>
    <ligand>
        <name>ATP</name>
        <dbReference type="ChEBI" id="CHEBI:30616"/>
    </ligand>
</feature>
<dbReference type="Gene3D" id="3.40.50.300">
    <property type="entry name" value="P-loop containing nucleotide triphosphate hydrolases"/>
    <property type="match status" value="1"/>
</dbReference>